<comment type="caution">
    <text evidence="2">The sequence shown here is derived from an EMBL/GenBank/DDBJ whole genome shotgun (WGS) entry which is preliminary data.</text>
</comment>
<organism evidence="2 3">
    <name type="scientific">Clostridium sulfidigenes</name>
    <dbReference type="NCBI Taxonomy" id="318464"/>
    <lineage>
        <taxon>Bacteria</taxon>
        <taxon>Bacillati</taxon>
        <taxon>Bacillota</taxon>
        <taxon>Clostridia</taxon>
        <taxon>Eubacteriales</taxon>
        <taxon>Clostridiaceae</taxon>
        <taxon>Clostridium</taxon>
    </lineage>
</organism>
<dbReference type="AlphaFoldDB" id="A0A084J7F1"/>
<protein>
    <submittedName>
        <fullName evidence="2">Uncharacterized protein</fullName>
    </submittedName>
</protein>
<gene>
    <name evidence="2" type="ORF">IO99_17945</name>
</gene>
<feature type="coiled-coil region" evidence="1">
    <location>
        <begin position="4"/>
        <end position="31"/>
    </location>
</feature>
<accession>A0A084J7F1</accession>
<evidence type="ECO:0000313" key="3">
    <source>
        <dbReference type="Proteomes" id="UP000028542"/>
    </source>
</evidence>
<dbReference type="EMBL" id="JPMD01000054">
    <property type="protein sequence ID" value="KEZ84885.1"/>
    <property type="molecule type" value="Genomic_DNA"/>
</dbReference>
<name>A0A084J7F1_9CLOT</name>
<dbReference type="STRING" id="318464.IO99_17945"/>
<proteinExistence type="predicted"/>
<sequence>MDSIIEQLSDISNTNEEIEDVRNELIEFKENLIDSLEALDPLNGIDDVMEDIDLLIQKINGHIDW</sequence>
<evidence type="ECO:0000256" key="1">
    <source>
        <dbReference type="SAM" id="Coils"/>
    </source>
</evidence>
<evidence type="ECO:0000313" key="2">
    <source>
        <dbReference type="EMBL" id="KEZ84885.1"/>
    </source>
</evidence>
<dbReference type="RefSeq" id="WP_035135646.1">
    <property type="nucleotide sequence ID" value="NZ_JPMD01000054.1"/>
</dbReference>
<dbReference type="Proteomes" id="UP000028542">
    <property type="component" value="Unassembled WGS sequence"/>
</dbReference>
<keyword evidence="3" id="KW-1185">Reference proteome</keyword>
<keyword evidence="1" id="KW-0175">Coiled coil</keyword>
<reference evidence="2 3" key="1">
    <citation type="submission" date="2014-07" db="EMBL/GenBank/DDBJ databases">
        <title>Draft genome of Clostridium sulfidigenes 113A isolated from sediments associated with methane hydrate from Krishna Godavari basin.</title>
        <authorList>
            <person name="Honkalas V.S."/>
            <person name="Dabir A.P."/>
            <person name="Arora P."/>
            <person name="Dhakephalkar P.K."/>
        </authorList>
    </citation>
    <scope>NUCLEOTIDE SEQUENCE [LARGE SCALE GENOMIC DNA]</scope>
    <source>
        <strain evidence="2 3">113A</strain>
    </source>
</reference>